<dbReference type="PANTHER" id="PTHR12835:SF5">
    <property type="entry name" value="BIOTIN--PROTEIN LIGASE"/>
    <property type="match status" value="1"/>
</dbReference>
<organism evidence="4 5">
    <name type="scientific">Grifola frondosa</name>
    <name type="common">Maitake</name>
    <name type="synonym">Polyporus frondosus</name>
    <dbReference type="NCBI Taxonomy" id="5627"/>
    <lineage>
        <taxon>Eukaryota</taxon>
        <taxon>Fungi</taxon>
        <taxon>Dikarya</taxon>
        <taxon>Basidiomycota</taxon>
        <taxon>Agaricomycotina</taxon>
        <taxon>Agaricomycetes</taxon>
        <taxon>Polyporales</taxon>
        <taxon>Grifolaceae</taxon>
        <taxon>Grifola</taxon>
    </lineage>
</organism>
<dbReference type="EMBL" id="LUGG01000027">
    <property type="protein sequence ID" value="OBZ66786.1"/>
    <property type="molecule type" value="Genomic_DNA"/>
</dbReference>
<name>A0A1C7LRI5_GRIFR</name>
<dbReference type="Gene3D" id="3.30.930.10">
    <property type="entry name" value="Bira Bifunctional Protein, Domain 2"/>
    <property type="match status" value="1"/>
</dbReference>
<dbReference type="PANTHER" id="PTHR12835">
    <property type="entry name" value="BIOTIN PROTEIN LIGASE"/>
    <property type="match status" value="1"/>
</dbReference>
<evidence type="ECO:0000259" key="3">
    <source>
        <dbReference type="Pfam" id="PF03099"/>
    </source>
</evidence>
<evidence type="ECO:0000313" key="5">
    <source>
        <dbReference type="Proteomes" id="UP000092993"/>
    </source>
</evidence>
<evidence type="ECO:0000256" key="1">
    <source>
        <dbReference type="ARBA" id="ARBA00009934"/>
    </source>
</evidence>
<dbReference type="Pfam" id="PF03099">
    <property type="entry name" value="BPL_LplA_LipB"/>
    <property type="match status" value="1"/>
</dbReference>
<keyword evidence="5" id="KW-1185">Reference proteome</keyword>
<dbReference type="InterPro" id="IPR004143">
    <property type="entry name" value="BPL_LPL_catalytic"/>
</dbReference>
<dbReference type="InterPro" id="IPR045864">
    <property type="entry name" value="aa-tRNA-synth_II/BPL/LPL"/>
</dbReference>
<dbReference type="SUPFAM" id="SSF55681">
    <property type="entry name" value="Class II aaRS and biotin synthetases"/>
    <property type="match status" value="1"/>
</dbReference>
<dbReference type="Proteomes" id="UP000092993">
    <property type="component" value="Unassembled WGS sequence"/>
</dbReference>
<gene>
    <name evidence="4" type="primary">bpl1</name>
    <name evidence="4" type="ORF">A0H81_13261</name>
</gene>
<feature type="domain" description="BPL/LPL catalytic" evidence="3">
    <location>
        <begin position="9"/>
        <end position="129"/>
    </location>
</feature>
<evidence type="ECO:0000256" key="2">
    <source>
        <dbReference type="ARBA" id="ARBA00022598"/>
    </source>
</evidence>
<dbReference type="AlphaFoldDB" id="A0A1C7LRI5"/>
<protein>
    <submittedName>
        <fullName evidence="4">Biotin--protein ligase</fullName>
    </submittedName>
</protein>
<dbReference type="InterPro" id="IPR004408">
    <property type="entry name" value="Biotin_CoA_COase_ligase"/>
</dbReference>
<reference evidence="4 5" key="1">
    <citation type="submission" date="2016-03" db="EMBL/GenBank/DDBJ databases">
        <title>Whole genome sequencing of Grifola frondosa 9006-11.</title>
        <authorList>
            <person name="Min B."/>
            <person name="Park H."/>
            <person name="Kim J.-G."/>
            <person name="Cho H."/>
            <person name="Oh Y.-L."/>
            <person name="Kong W.-S."/>
            <person name="Choi I.-G."/>
        </authorList>
    </citation>
    <scope>NUCLEOTIDE SEQUENCE [LARGE SCALE GENOMIC DNA]</scope>
    <source>
        <strain evidence="4 5">9006-11</strain>
    </source>
</reference>
<comment type="caution">
    <text evidence="4">The sequence shown here is derived from an EMBL/GenBank/DDBJ whole genome shotgun (WGS) entry which is preliminary data.</text>
</comment>
<dbReference type="GO" id="GO:0004077">
    <property type="term" value="F:biotin--[biotin carboxyl-carrier protein] ligase activity"/>
    <property type="evidence" value="ECO:0007669"/>
    <property type="project" value="InterPro"/>
</dbReference>
<dbReference type="OMA" id="QEYYRHW"/>
<dbReference type="OrthoDB" id="10250105at2759"/>
<sequence length="235" mass="25708">MGMGEAMLYGEVVTSTQTMLDRNMRLLSLLPTPLLALASHQLAGRGRGANVWLSPAGCLQFSLLLRVPLTALPGARIVAGAAGARVRLKWPNDLYAVLDDGEKKKIGGILVNTSFSSGKVELVVGCGLNVLNPPPITSLSQLLHRREDRLLSMERTAAVIMAKFERMWGTFLAHRGSFEPFMDIYLEHWLHSDQVVTLTTTTPPQKVRITGITSDYGLLRTVPERDGWSGSRGQS</sequence>
<comment type="similarity">
    <text evidence="1">Belongs to the biotin--protein ligase family.</text>
</comment>
<dbReference type="GO" id="GO:0005737">
    <property type="term" value="C:cytoplasm"/>
    <property type="evidence" value="ECO:0007669"/>
    <property type="project" value="TreeGrafter"/>
</dbReference>
<accession>A0A1C7LRI5</accession>
<dbReference type="NCBIfam" id="TIGR00121">
    <property type="entry name" value="birA_ligase"/>
    <property type="match status" value="1"/>
</dbReference>
<keyword evidence="2 4" id="KW-0436">Ligase</keyword>
<proteinExistence type="inferred from homology"/>
<evidence type="ECO:0000313" key="4">
    <source>
        <dbReference type="EMBL" id="OBZ66786.1"/>
    </source>
</evidence>
<dbReference type="STRING" id="5627.A0A1C7LRI5"/>